<dbReference type="RefSeq" id="YP_009798706.1">
    <property type="nucleotide sequence ID" value="NC_047931.1"/>
</dbReference>
<dbReference type="Gene3D" id="3.90.1640.30">
    <property type="match status" value="1"/>
</dbReference>
<evidence type="ECO:0000259" key="1">
    <source>
        <dbReference type="Pfam" id="PF01368"/>
    </source>
</evidence>
<name>A0A2P0ZKV0_9CAUD</name>
<dbReference type="InterPro" id="IPR038763">
    <property type="entry name" value="DHH_sf"/>
</dbReference>
<proteinExistence type="predicted"/>
<evidence type="ECO:0000313" key="2">
    <source>
        <dbReference type="EMBL" id="AVH85610.1"/>
    </source>
</evidence>
<dbReference type="SUPFAM" id="SSF64182">
    <property type="entry name" value="DHH phosphoesterases"/>
    <property type="match status" value="1"/>
</dbReference>
<dbReference type="InterPro" id="IPR001667">
    <property type="entry name" value="DDH_dom"/>
</dbReference>
<feature type="domain" description="DDH" evidence="1">
    <location>
        <begin position="75"/>
        <end position="217"/>
    </location>
</feature>
<dbReference type="KEGG" id="vg:54989177"/>
<keyword evidence="3" id="KW-1185">Reference proteome</keyword>
<dbReference type="EMBL" id="MG765274">
    <property type="protein sequence ID" value="AVH85610.1"/>
    <property type="molecule type" value="Genomic_DNA"/>
</dbReference>
<dbReference type="GO" id="GO:0004527">
    <property type="term" value="F:exonuclease activity"/>
    <property type="evidence" value="ECO:0007669"/>
    <property type="project" value="UniProtKB-KW"/>
</dbReference>
<dbReference type="Gene3D" id="3.10.310.30">
    <property type="match status" value="1"/>
</dbReference>
<evidence type="ECO:0000313" key="3">
    <source>
        <dbReference type="Proteomes" id="UP000241031"/>
    </source>
</evidence>
<sequence length="580" mass="64781">MRIVKSDEDLANDQIDGFNIEITPKNVGDIVEQAIEYRKKNVWDTSDGSVDVEDLPYKDKLGKIADDLHGHDLKTAILVDVDVDGFCSAAIIYKALKAINNKLDIDTLLPNAKLHGIKANIDLVKKDYDYLFLPDSSANDLHTIAELEKNGTKCIVIDHHILEQESYLLDNPDKFLICSNQYQDSELDRNLTGAGMSLMVTKLWKQKYNIELDYDLAALGQIADMSNLNDKDIWEIVQKGLANMNNPMLVEFFKDDPELLTIKHLQFSLIPRINATSRIGEHSERQLIFNALIGKGEVKPVEVRHKGGDGKFHKETVKMDIYERAKRTLDKVKGRQDRLVKKALKNVEWLDGGNNFNVVVLDKKSDKGIAGLVANKLLGQTKQPTLTLKRNGDRFDGSARFPATINGLQILGDINSVFAAGHEQAFGVGFPEDKFDEVSKTIETASEQAPDYVYKVDGAYVNELPSVKEIREIYQASKAFRGAKDEIQIAVLGLKAEKRNITLKNNWLKIEVGGITINDFNADGGIKRYVENGFGDKCFSLVASVGFNFWGNKATPVLTVEKMVPSDGVEVAVSKENFIF</sequence>
<dbReference type="GeneID" id="54989177"/>
<dbReference type="PANTHER" id="PTHR30255">
    <property type="entry name" value="SINGLE-STRANDED-DNA-SPECIFIC EXONUCLEASE RECJ"/>
    <property type="match status" value="1"/>
</dbReference>
<dbReference type="PANTHER" id="PTHR30255:SF2">
    <property type="entry name" value="SINGLE-STRANDED-DNA-SPECIFIC EXONUCLEASE RECJ"/>
    <property type="match status" value="1"/>
</dbReference>
<dbReference type="Pfam" id="PF01368">
    <property type="entry name" value="DHH"/>
    <property type="match status" value="1"/>
</dbReference>
<reference evidence="2 3" key="1">
    <citation type="submission" date="2018-01" db="EMBL/GenBank/DDBJ databases">
        <title>Lactobacillus phages that infect wine-derived L. plantarum strains.</title>
        <authorList>
            <person name="Kyrkou I."/>
            <person name="Hestbjerg Hansen L."/>
        </authorList>
    </citation>
    <scope>NUCLEOTIDE SEQUENCE [LARGE SCALE GENOMIC DNA]</scope>
</reference>
<accession>A0A2P0ZKV0</accession>
<dbReference type="InterPro" id="IPR051673">
    <property type="entry name" value="SSDNA_exonuclease_RecJ"/>
</dbReference>
<dbReference type="Proteomes" id="UP000241031">
    <property type="component" value="Segment"/>
</dbReference>
<protein>
    <recommendedName>
        <fullName evidence="1">DDH domain-containing protein</fullName>
    </recommendedName>
</protein>
<organism evidence="2 3">
    <name type="scientific">Lactobacillus phage Maenad</name>
    <dbReference type="NCBI Taxonomy" id="2079431"/>
    <lineage>
        <taxon>Viruses</taxon>
        <taxon>Duplodnaviria</taxon>
        <taxon>Heunggongvirae</taxon>
        <taxon>Uroviricota</taxon>
        <taxon>Caudoviricetes</taxon>
        <taxon>Tybeckvirinae</taxon>
        <taxon>Maenadvirus</taxon>
        <taxon>Maenadvirus maenad</taxon>
    </lineage>
</organism>